<protein>
    <recommendedName>
        <fullName evidence="1">Fibrinogen C-terminal domain-containing protein</fullName>
    </recommendedName>
</protein>
<comment type="caution">
    <text evidence="2">The sequence shown here is derived from an EMBL/GenBank/DDBJ whole genome shotgun (WGS) entry which is preliminary data.</text>
</comment>
<evidence type="ECO:0000313" key="2">
    <source>
        <dbReference type="EMBL" id="KAH3869324.1"/>
    </source>
</evidence>
<dbReference type="AlphaFoldDB" id="A0A9D4RIA7"/>
<dbReference type="Proteomes" id="UP000828390">
    <property type="component" value="Unassembled WGS sequence"/>
</dbReference>
<dbReference type="Pfam" id="PF00147">
    <property type="entry name" value="Fibrinogen_C"/>
    <property type="match status" value="1"/>
</dbReference>
<reference evidence="2" key="1">
    <citation type="journal article" date="2019" name="bioRxiv">
        <title>The Genome of the Zebra Mussel, Dreissena polymorpha: A Resource for Invasive Species Research.</title>
        <authorList>
            <person name="McCartney M.A."/>
            <person name="Auch B."/>
            <person name="Kono T."/>
            <person name="Mallez S."/>
            <person name="Zhang Y."/>
            <person name="Obille A."/>
            <person name="Becker A."/>
            <person name="Abrahante J.E."/>
            <person name="Garbe J."/>
            <person name="Badalamenti J.P."/>
            <person name="Herman A."/>
            <person name="Mangelson H."/>
            <person name="Liachko I."/>
            <person name="Sullivan S."/>
            <person name="Sone E.D."/>
            <person name="Koren S."/>
            <person name="Silverstein K.A.T."/>
            <person name="Beckman K.B."/>
            <person name="Gohl D.M."/>
        </authorList>
    </citation>
    <scope>NUCLEOTIDE SEQUENCE</scope>
    <source>
        <strain evidence="2">Duluth1</strain>
        <tissue evidence="2">Whole animal</tissue>
    </source>
</reference>
<dbReference type="InterPro" id="IPR014716">
    <property type="entry name" value="Fibrinogen_a/b/g_C_1"/>
</dbReference>
<gene>
    <name evidence="2" type="ORF">DPMN_032487</name>
</gene>
<dbReference type="SUPFAM" id="SSF56496">
    <property type="entry name" value="Fibrinogen C-terminal domain-like"/>
    <property type="match status" value="1"/>
</dbReference>
<organism evidence="2 3">
    <name type="scientific">Dreissena polymorpha</name>
    <name type="common">Zebra mussel</name>
    <name type="synonym">Mytilus polymorpha</name>
    <dbReference type="NCBI Taxonomy" id="45954"/>
    <lineage>
        <taxon>Eukaryota</taxon>
        <taxon>Metazoa</taxon>
        <taxon>Spiralia</taxon>
        <taxon>Lophotrochozoa</taxon>
        <taxon>Mollusca</taxon>
        <taxon>Bivalvia</taxon>
        <taxon>Autobranchia</taxon>
        <taxon>Heteroconchia</taxon>
        <taxon>Euheterodonta</taxon>
        <taxon>Imparidentia</taxon>
        <taxon>Neoheterodontei</taxon>
        <taxon>Myida</taxon>
        <taxon>Dreissenoidea</taxon>
        <taxon>Dreissenidae</taxon>
        <taxon>Dreissena</taxon>
    </lineage>
</organism>
<dbReference type="InterPro" id="IPR002181">
    <property type="entry name" value="Fibrinogen_a/b/g_C_dom"/>
</dbReference>
<feature type="domain" description="Fibrinogen C-terminal" evidence="1">
    <location>
        <begin position="65"/>
        <end position="112"/>
    </location>
</feature>
<evidence type="ECO:0000259" key="1">
    <source>
        <dbReference type="Pfam" id="PF00147"/>
    </source>
</evidence>
<proteinExistence type="predicted"/>
<evidence type="ECO:0000313" key="3">
    <source>
        <dbReference type="Proteomes" id="UP000828390"/>
    </source>
</evidence>
<name>A0A9D4RIA7_DREPO</name>
<dbReference type="EMBL" id="JAIWYP010000002">
    <property type="protein sequence ID" value="KAH3869324.1"/>
    <property type="molecule type" value="Genomic_DNA"/>
</dbReference>
<dbReference type="InterPro" id="IPR036056">
    <property type="entry name" value="Fibrinogen-like_C"/>
</dbReference>
<sequence length="113" mass="13072">MKERKSLQINSIAAEQITKGCTDKNNCNAGFNFLVQSEDVASAMKEVTSFLNTEYQRRVTWRQMEEDGRDLYKSWAEYKAGFGDEQNFLLGNKKIFALTGSWRYRLRVDLTAV</sequence>
<reference evidence="2" key="2">
    <citation type="submission" date="2020-11" db="EMBL/GenBank/DDBJ databases">
        <authorList>
            <person name="McCartney M.A."/>
            <person name="Auch B."/>
            <person name="Kono T."/>
            <person name="Mallez S."/>
            <person name="Becker A."/>
            <person name="Gohl D.M."/>
            <person name="Silverstein K.A.T."/>
            <person name="Koren S."/>
            <person name="Bechman K.B."/>
            <person name="Herman A."/>
            <person name="Abrahante J.E."/>
            <person name="Garbe J."/>
        </authorList>
    </citation>
    <scope>NUCLEOTIDE SEQUENCE</scope>
    <source>
        <strain evidence="2">Duluth1</strain>
        <tissue evidence="2">Whole animal</tissue>
    </source>
</reference>
<accession>A0A9D4RIA7</accession>
<dbReference type="Gene3D" id="3.90.215.10">
    <property type="entry name" value="Gamma Fibrinogen, chain A, domain 1"/>
    <property type="match status" value="1"/>
</dbReference>
<keyword evidence="3" id="KW-1185">Reference proteome</keyword>